<protein>
    <submittedName>
        <fullName evidence="1">Uncharacterized protein</fullName>
    </submittedName>
</protein>
<dbReference type="Proteomes" id="UP000236497">
    <property type="component" value="Unassembled WGS sequence"/>
</dbReference>
<keyword evidence="2" id="KW-1185">Reference proteome</keyword>
<dbReference type="RefSeq" id="WP_103202950.1">
    <property type="nucleotide sequence ID" value="NZ_CVTD020000017.1"/>
</dbReference>
<name>A0A0H5SH55_HERHM</name>
<dbReference type="AlphaFoldDB" id="A0A0H5SH55"/>
<reference evidence="1 2" key="1">
    <citation type="submission" date="2015-06" db="EMBL/GenBank/DDBJ databases">
        <authorList>
            <person name="Wibberg Daniel"/>
        </authorList>
    </citation>
    <scope>NUCLEOTIDE SEQUENCE [LARGE SCALE GENOMIC DNA]</scope>
    <source>
        <strain evidence="1 2">T3/55T</strain>
    </source>
</reference>
<dbReference type="EMBL" id="CVTD020000017">
    <property type="protein sequence ID" value="CRZ34842.1"/>
    <property type="molecule type" value="Genomic_DNA"/>
</dbReference>
<evidence type="ECO:0000313" key="1">
    <source>
        <dbReference type="EMBL" id="CRZ34842.1"/>
    </source>
</evidence>
<evidence type="ECO:0000313" key="2">
    <source>
        <dbReference type="Proteomes" id="UP000236497"/>
    </source>
</evidence>
<proteinExistence type="predicted"/>
<sequence>MMNFNGYIDTGNQFNAGFSNSSLTGFYYMSNPQIQKCLDGLDEETRKEVMKHIDEFQTVEQLEMFINQKIGKGKNFY</sequence>
<dbReference type="OrthoDB" id="9921360at2"/>
<organism evidence="1 2">
    <name type="scientific">Herbinix hemicellulosilytica</name>
    <dbReference type="NCBI Taxonomy" id="1564487"/>
    <lineage>
        <taxon>Bacteria</taxon>
        <taxon>Bacillati</taxon>
        <taxon>Bacillota</taxon>
        <taxon>Clostridia</taxon>
        <taxon>Lachnospirales</taxon>
        <taxon>Lachnospiraceae</taxon>
        <taxon>Herbinix</taxon>
    </lineage>
</organism>
<accession>A0A0H5SH55</accession>
<gene>
    <name evidence="1" type="ORF">HHT355_1641</name>
</gene>